<comment type="caution">
    <text evidence="4">The sequence shown here is derived from an EMBL/GenBank/DDBJ whole genome shotgun (WGS) entry which is preliminary data.</text>
</comment>
<dbReference type="OrthoDB" id="7678938at2"/>
<evidence type="ECO:0000256" key="2">
    <source>
        <dbReference type="ARBA" id="ARBA00023315"/>
    </source>
</evidence>
<evidence type="ECO:0000256" key="1">
    <source>
        <dbReference type="ARBA" id="ARBA00022679"/>
    </source>
</evidence>
<dbReference type="InterPro" id="IPR000182">
    <property type="entry name" value="GNAT_dom"/>
</dbReference>
<evidence type="ECO:0000259" key="3">
    <source>
        <dbReference type="PROSITE" id="PS51186"/>
    </source>
</evidence>
<dbReference type="RefSeq" id="WP_064030837.1">
    <property type="nucleotide sequence ID" value="NZ_LUUK01000196.1"/>
</dbReference>
<dbReference type="PANTHER" id="PTHR43877">
    <property type="entry name" value="AMINOALKYLPHOSPHONATE N-ACETYLTRANSFERASE-RELATED-RELATED"/>
    <property type="match status" value="1"/>
</dbReference>
<name>A0A177NAQ1_9GAMM</name>
<evidence type="ECO:0000313" key="5">
    <source>
        <dbReference type="Proteomes" id="UP000077628"/>
    </source>
</evidence>
<dbReference type="STRING" id="702114.A1355_11755"/>
<gene>
    <name evidence="4" type="ORF">A1355_11755</name>
</gene>
<keyword evidence="1 4" id="KW-0808">Transferase</keyword>
<dbReference type="GO" id="GO:0016747">
    <property type="term" value="F:acyltransferase activity, transferring groups other than amino-acyl groups"/>
    <property type="evidence" value="ECO:0007669"/>
    <property type="project" value="InterPro"/>
</dbReference>
<dbReference type="PROSITE" id="PS51186">
    <property type="entry name" value="GNAT"/>
    <property type="match status" value="1"/>
</dbReference>
<organism evidence="4 5">
    <name type="scientific">Methylomonas koyamae</name>
    <dbReference type="NCBI Taxonomy" id="702114"/>
    <lineage>
        <taxon>Bacteria</taxon>
        <taxon>Pseudomonadati</taxon>
        <taxon>Pseudomonadota</taxon>
        <taxon>Gammaproteobacteria</taxon>
        <taxon>Methylococcales</taxon>
        <taxon>Methylococcaceae</taxon>
        <taxon>Methylomonas</taxon>
    </lineage>
</organism>
<proteinExistence type="predicted"/>
<dbReference type="Gene3D" id="3.40.630.30">
    <property type="match status" value="1"/>
</dbReference>
<dbReference type="AlphaFoldDB" id="A0A177NAQ1"/>
<feature type="domain" description="N-acetyltransferase" evidence="3">
    <location>
        <begin position="1"/>
        <end position="152"/>
    </location>
</feature>
<keyword evidence="2" id="KW-0012">Acyltransferase</keyword>
<keyword evidence="5" id="KW-1185">Reference proteome</keyword>
<accession>A0A177NAQ1</accession>
<dbReference type="EMBL" id="LUUK01000196">
    <property type="protein sequence ID" value="OAI14945.1"/>
    <property type="molecule type" value="Genomic_DNA"/>
</dbReference>
<dbReference type="InterPro" id="IPR016181">
    <property type="entry name" value="Acyl_CoA_acyltransferase"/>
</dbReference>
<protein>
    <submittedName>
        <fullName evidence="4">GCN5 family acetyltransferase</fullName>
    </submittedName>
</protein>
<reference evidence="5" key="1">
    <citation type="submission" date="2016-03" db="EMBL/GenBank/DDBJ databases">
        <authorList>
            <person name="Heylen K."/>
            <person name="De Vos P."/>
            <person name="Vekeman B."/>
        </authorList>
    </citation>
    <scope>NUCLEOTIDE SEQUENCE [LARGE SCALE GENOMIC DNA]</scope>
    <source>
        <strain evidence="5">R-45383</strain>
    </source>
</reference>
<dbReference type="Pfam" id="PF13508">
    <property type="entry name" value="Acetyltransf_7"/>
    <property type="match status" value="1"/>
</dbReference>
<evidence type="ECO:0000313" key="4">
    <source>
        <dbReference type="EMBL" id="OAI14945.1"/>
    </source>
</evidence>
<dbReference type="Proteomes" id="UP000077628">
    <property type="component" value="Unassembled WGS sequence"/>
</dbReference>
<dbReference type="CDD" id="cd04301">
    <property type="entry name" value="NAT_SF"/>
    <property type="match status" value="1"/>
</dbReference>
<dbReference type="SUPFAM" id="SSF55729">
    <property type="entry name" value="Acyl-CoA N-acyltransferases (Nat)"/>
    <property type="match status" value="1"/>
</dbReference>
<dbReference type="InterPro" id="IPR050832">
    <property type="entry name" value="Bact_Acetyltransf"/>
</dbReference>
<sequence>MHIIDLAAEPEHLPTLAAWHHQQWADLNPGFVLSERVARMQAYLGADLVPSTFVGKWQGRLAGSAAIIESDMDTRPELSPWLASVYVAPEFRDRGVGSALVRHAMAQVEAAGVGALYLFTPDRASFYRRLGWRSVAEEFYRGHAVTVMRVDF</sequence>